<accession>A0A7G9T5H3</accession>
<sequence>MNQVTKKNNDEFPINSENENGVNNFLNEQINDDMKILIEDKKYKETERRHLGFGLVFGSLLGLLVLGRVILSIMNSILLH</sequence>
<protein>
    <submittedName>
        <fullName evidence="3">Uncharacterized protein</fullName>
    </submittedName>
</protein>
<feature type="transmembrane region" description="Helical" evidence="2">
    <location>
        <begin position="51"/>
        <end position="74"/>
    </location>
</feature>
<keyword evidence="2" id="KW-0472">Membrane</keyword>
<dbReference type="RefSeq" id="WP_187529182.1">
    <property type="nucleotide sequence ID" value="NZ_CP060724.1"/>
</dbReference>
<reference evidence="3 4" key="1">
    <citation type="submission" date="2020-08" db="EMBL/GenBank/DDBJ databases">
        <title>Genome sequence of Weissella diestrammenae KACC 16890T.</title>
        <authorList>
            <person name="Hyun D.-W."/>
            <person name="Bae J.-W."/>
        </authorList>
    </citation>
    <scope>NUCLEOTIDE SEQUENCE [LARGE SCALE GENOMIC DNA]</scope>
    <source>
        <strain evidence="3 4">KACC 16890</strain>
    </source>
</reference>
<dbReference type="AlphaFoldDB" id="A0A7G9T5H3"/>
<dbReference type="KEGG" id="wdi:H9L19_00105"/>
<dbReference type="Proteomes" id="UP000515800">
    <property type="component" value="Chromosome"/>
</dbReference>
<evidence type="ECO:0000256" key="1">
    <source>
        <dbReference type="SAM" id="MobiDB-lite"/>
    </source>
</evidence>
<keyword evidence="4" id="KW-1185">Reference proteome</keyword>
<evidence type="ECO:0000313" key="3">
    <source>
        <dbReference type="EMBL" id="QNN75348.1"/>
    </source>
</evidence>
<gene>
    <name evidence="3" type="ORF">H9L19_00105</name>
</gene>
<feature type="region of interest" description="Disordered" evidence="1">
    <location>
        <begin position="1"/>
        <end position="20"/>
    </location>
</feature>
<keyword evidence="2" id="KW-1133">Transmembrane helix</keyword>
<proteinExistence type="predicted"/>
<evidence type="ECO:0000313" key="4">
    <source>
        <dbReference type="Proteomes" id="UP000515800"/>
    </source>
</evidence>
<dbReference type="EMBL" id="CP060724">
    <property type="protein sequence ID" value="QNN75348.1"/>
    <property type="molecule type" value="Genomic_DNA"/>
</dbReference>
<name>A0A7G9T5H3_9LACO</name>
<evidence type="ECO:0000256" key="2">
    <source>
        <dbReference type="SAM" id="Phobius"/>
    </source>
</evidence>
<organism evidence="3 4">
    <name type="scientific">Weissella diestrammenae</name>
    <dbReference type="NCBI Taxonomy" id="1162633"/>
    <lineage>
        <taxon>Bacteria</taxon>
        <taxon>Bacillati</taxon>
        <taxon>Bacillota</taxon>
        <taxon>Bacilli</taxon>
        <taxon>Lactobacillales</taxon>
        <taxon>Lactobacillaceae</taxon>
        <taxon>Weissella</taxon>
    </lineage>
</organism>
<keyword evidence="2" id="KW-0812">Transmembrane</keyword>